<feature type="compositionally biased region" description="Basic and acidic residues" evidence="16">
    <location>
        <begin position="7"/>
        <end position="22"/>
    </location>
</feature>
<dbReference type="PRINTS" id="PR00067">
    <property type="entry name" value="CATALASE"/>
</dbReference>
<proteinExistence type="inferred from homology"/>
<dbReference type="InterPro" id="IPR029062">
    <property type="entry name" value="Class_I_gatase-like"/>
</dbReference>
<feature type="binding site" evidence="13">
    <location>
        <position position="376"/>
    </location>
    <ligand>
        <name>heme</name>
        <dbReference type="ChEBI" id="CHEBI:30413"/>
    </ligand>
</feature>
<dbReference type="GO" id="GO:0006979">
    <property type="term" value="P:response to oxidative stress"/>
    <property type="evidence" value="ECO:0007669"/>
    <property type="project" value="InterPro"/>
</dbReference>
<dbReference type="SUPFAM" id="SSF56634">
    <property type="entry name" value="Heme-dependent catalase-like"/>
    <property type="match status" value="1"/>
</dbReference>
<keyword evidence="7 10" id="KW-0560">Oxidoreductase</keyword>
<evidence type="ECO:0000313" key="18">
    <source>
        <dbReference type="EMBL" id="BAC14615.1"/>
    </source>
</evidence>
<keyword evidence="8 10" id="KW-0408">Iron</keyword>
<dbReference type="RefSeq" id="WP_011067053.1">
    <property type="nucleotide sequence ID" value="NC_004193.1"/>
</dbReference>
<evidence type="ECO:0000256" key="13">
    <source>
        <dbReference type="PIRSR" id="PIRSR038927-3"/>
    </source>
</evidence>
<feature type="binding site" evidence="13">
    <location>
        <position position="168"/>
    </location>
    <ligand>
        <name>heme</name>
        <dbReference type="ChEBI" id="CHEBI:30413"/>
    </ligand>
</feature>
<gene>
    <name evidence="18" type="primary">katB</name>
</gene>
<feature type="binding site" evidence="13">
    <location>
        <position position="79"/>
    </location>
    <ligand>
        <name>heme</name>
        <dbReference type="ChEBI" id="CHEBI:30413"/>
    </ligand>
</feature>
<evidence type="ECO:0000256" key="6">
    <source>
        <dbReference type="ARBA" id="ARBA00022723"/>
    </source>
</evidence>
<dbReference type="Proteomes" id="UP000000822">
    <property type="component" value="Chromosome"/>
</dbReference>
<feature type="binding site" evidence="13">
    <location>
        <position position="365"/>
    </location>
    <ligand>
        <name>heme</name>
        <dbReference type="ChEBI" id="CHEBI:30413"/>
    </ligand>
</feature>
<evidence type="ECO:0000256" key="8">
    <source>
        <dbReference type="ARBA" id="ARBA00023004"/>
    </source>
</evidence>
<feature type="active site" evidence="11">
    <location>
        <position position="155"/>
    </location>
</feature>
<evidence type="ECO:0000256" key="4">
    <source>
        <dbReference type="ARBA" id="ARBA00022559"/>
    </source>
</evidence>
<dbReference type="InterPro" id="IPR010582">
    <property type="entry name" value="Catalase_immune_responsive"/>
</dbReference>
<keyword evidence="4 10" id="KW-0575">Peroxidase</keyword>
<evidence type="ECO:0000256" key="1">
    <source>
        <dbReference type="ARBA" id="ARBA00001971"/>
    </source>
</evidence>
<dbReference type="eggNOG" id="COG0753">
    <property type="taxonomic scope" value="Bacteria"/>
</dbReference>
<evidence type="ECO:0000256" key="3">
    <source>
        <dbReference type="ARBA" id="ARBA00012314"/>
    </source>
</evidence>
<dbReference type="HOGENOM" id="CLU_010645_3_0_9"/>
<dbReference type="InterPro" id="IPR011614">
    <property type="entry name" value="Catalase_core"/>
</dbReference>
<comment type="similarity">
    <text evidence="2">Belongs to the catalase family. HPII subfamily.</text>
</comment>
<keyword evidence="5 10" id="KW-0349">Heme</keyword>
<dbReference type="GO" id="GO:0005829">
    <property type="term" value="C:cytosol"/>
    <property type="evidence" value="ECO:0007669"/>
    <property type="project" value="TreeGrafter"/>
</dbReference>
<evidence type="ECO:0000256" key="11">
    <source>
        <dbReference type="PIRSR" id="PIRSR038927-1"/>
    </source>
</evidence>
<dbReference type="Gene3D" id="2.40.180.10">
    <property type="entry name" value="Catalase core domain"/>
    <property type="match status" value="1"/>
</dbReference>
<dbReference type="InterPro" id="IPR024712">
    <property type="entry name" value="Catalase_clade2"/>
</dbReference>
<dbReference type="InterPro" id="IPR043156">
    <property type="entry name" value="Catalase_clade2_helical"/>
</dbReference>
<dbReference type="PANTHER" id="PTHR42821:SF1">
    <property type="entry name" value="CATALASE-B"/>
    <property type="match status" value="1"/>
</dbReference>
<evidence type="ECO:0000256" key="12">
    <source>
        <dbReference type="PIRSR" id="PIRSR038927-2"/>
    </source>
</evidence>
<dbReference type="PROSITE" id="PS00437">
    <property type="entry name" value="CATALASE_1"/>
    <property type="match status" value="1"/>
</dbReference>
<evidence type="ECO:0000256" key="9">
    <source>
        <dbReference type="ARBA" id="ARBA00023324"/>
    </source>
</evidence>
<dbReference type="EC" id="1.11.1.6" evidence="3 10"/>
<dbReference type="InterPro" id="IPR020835">
    <property type="entry name" value="Catalase_sf"/>
</dbReference>
<dbReference type="GO" id="GO:0004096">
    <property type="term" value="F:catalase activity"/>
    <property type="evidence" value="ECO:0007669"/>
    <property type="project" value="UniProtKB-UniRule"/>
</dbReference>
<keyword evidence="6 10" id="KW-0479">Metal-binding</keyword>
<evidence type="ECO:0000256" key="16">
    <source>
        <dbReference type="SAM" id="MobiDB-lite"/>
    </source>
</evidence>
<dbReference type="KEGG" id="oih:OB2659"/>
<evidence type="ECO:0000256" key="14">
    <source>
        <dbReference type="PIRSR" id="PIRSR038927-4"/>
    </source>
</evidence>
<dbReference type="InterPro" id="IPR041399">
    <property type="entry name" value="Catalase_large_C"/>
</dbReference>
<feature type="region of interest" description="Disordered" evidence="16">
    <location>
        <begin position="1"/>
        <end position="22"/>
    </location>
</feature>
<dbReference type="PANTHER" id="PTHR42821">
    <property type="entry name" value="CATALASE"/>
    <property type="match status" value="1"/>
</dbReference>
<dbReference type="OrthoDB" id="9760293at2"/>
<dbReference type="STRING" id="221109.gene:10734911"/>
<dbReference type="InterPro" id="IPR024708">
    <property type="entry name" value="Catalase_AS"/>
</dbReference>
<keyword evidence="19" id="KW-1185">Reference proteome</keyword>
<dbReference type="SMART" id="SM01060">
    <property type="entry name" value="Catalase"/>
    <property type="match status" value="1"/>
</dbReference>
<comment type="catalytic activity">
    <reaction evidence="10 15">
        <text>2 H2O2 = O2 + 2 H2O</text>
        <dbReference type="Rhea" id="RHEA:20309"/>
        <dbReference type="ChEBI" id="CHEBI:15377"/>
        <dbReference type="ChEBI" id="CHEBI:15379"/>
        <dbReference type="ChEBI" id="CHEBI:16240"/>
        <dbReference type="EC" id="1.11.1.6"/>
    </reaction>
</comment>
<keyword evidence="9 10" id="KW-0376">Hydrogen peroxide</keyword>
<dbReference type="Pfam" id="PF18011">
    <property type="entry name" value="Catalase_C"/>
    <property type="match status" value="1"/>
</dbReference>
<reference evidence="18 19" key="2">
    <citation type="journal article" date="2002" name="Nucleic Acids Res.">
        <title>Genome sequence of Oceanobacillus iheyensis isolated from the Iheya Ridge and its unexpected adaptive capabilities to extreme environments.</title>
        <authorList>
            <person name="Takami H."/>
            <person name="Takaki Y."/>
            <person name="Uchiyama I."/>
        </authorList>
    </citation>
    <scope>NUCLEOTIDE SEQUENCE [LARGE SCALE GENOMIC DNA]</scope>
    <source>
        <strain evidence="19">DSM 14371 / CIP 107618 / JCM 11309 / KCTC 3954 / HTE831</strain>
    </source>
</reference>
<feature type="active site" evidence="11">
    <location>
        <position position="82"/>
    </location>
</feature>
<dbReference type="InterPro" id="IPR018028">
    <property type="entry name" value="Catalase"/>
</dbReference>
<evidence type="ECO:0000256" key="15">
    <source>
        <dbReference type="RuleBase" id="RU000498"/>
    </source>
</evidence>
<dbReference type="Gene3D" id="1.20.1370.20">
    <property type="match status" value="1"/>
</dbReference>
<dbReference type="PROSITE" id="PS00438">
    <property type="entry name" value="CATALASE_2"/>
    <property type="match status" value="1"/>
</dbReference>
<evidence type="ECO:0000256" key="10">
    <source>
        <dbReference type="PIRNR" id="PIRNR038927"/>
    </source>
</evidence>
<protein>
    <recommendedName>
        <fullName evidence="3 10">Catalase</fullName>
        <ecNumber evidence="3 10">1.11.1.6</ecNumber>
    </recommendedName>
</protein>
<dbReference type="PIRSF" id="PIRSF038927">
    <property type="entry name" value="Catalase_clade2"/>
    <property type="match status" value="1"/>
</dbReference>
<dbReference type="GO" id="GO:0046872">
    <property type="term" value="F:metal ion binding"/>
    <property type="evidence" value="ECO:0007669"/>
    <property type="project" value="UniProtKB-KW"/>
</dbReference>
<evidence type="ECO:0000259" key="17">
    <source>
        <dbReference type="SMART" id="SM01060"/>
    </source>
</evidence>
<feature type="domain" description="Catalase core" evidence="17">
    <location>
        <begin position="35"/>
        <end position="422"/>
    </location>
</feature>
<comment type="function">
    <text evidence="10">Decomposes hydrogen peroxide into water and oxygen; serves to protect cells from the toxic effects of hydrogen peroxide.</text>
</comment>
<dbReference type="GO" id="GO:0020037">
    <property type="term" value="F:heme binding"/>
    <property type="evidence" value="ECO:0007669"/>
    <property type="project" value="UniProtKB-UniRule"/>
</dbReference>
<dbReference type="Gene3D" id="3.40.50.880">
    <property type="match status" value="1"/>
</dbReference>
<dbReference type="Pfam" id="PF00199">
    <property type="entry name" value="Catalase"/>
    <property type="match status" value="1"/>
</dbReference>
<sequence length="687" mass="77756">MSDQDNQQEKRKQDDNKKIDQLKKFYRDNTDKIMTTDEGVKISNDENTLSAGDRGPQLLEDFMYREKLAHFDRERIPERNVHARGYGAHGVFECYESQSDLTKAHFLQKAGQQTPVFVRFSQVAGSKGANETLRDVRGFATKFYTNEGNFDLVGNNIPIFFIQDGIKFPDLIHALKPEPNNEIPQGQTAHDTFWDFIGSNEESAAMMMWIMSDRTIPRSFRTIQGFGVHTFRLVNAEGKSVFCKFHWRPVLGIHSLIWNEAQKIGGADPDFHRRDLWENIEQGFYPEYELGVQVIEEGQEFDFDFDILDATKLWPEEEVPLQMIGKMTLNKNVENVFAETEQVALHPGNIVPGIDFTNDPLLQGRLFSYTDTQIYRVGTNFKQLPINRPVCPFHNNHRDGSQRYIIDKGQVAYHQNYLAGNTPYTVPGSQGGFVTYPSLVEGLKVRKTAPSFLDHFSQARLFWNSMTDVEQSHILQAFSFELGKVNVPEVRQRVVNLIGHISRPLATAVAEQVGVEPPDKSIKQSDVTKSSPTLSLMNTKFLPNTLKVAIIVGNGYGGNALESLLESLKEVELKPYIISERLGEITADNGDTLNVDATFLTTSPVLYDGLLVVGGDHINDQFAYEAGNFITEQFNHYKPIGGMEEGATLIQQLGIANRPGVFISQSGSRQFTRQFIDGMAKQRFWDR</sequence>
<feature type="cross-link" description="3'-histidyl-3-tyrosine (His-Tyr)" evidence="14">
    <location>
        <begin position="346"/>
        <end position="369"/>
    </location>
</feature>
<feature type="binding site" description="axial binding residue" evidence="12">
    <location>
        <position position="369"/>
    </location>
    <ligand>
        <name>heme</name>
        <dbReference type="ChEBI" id="CHEBI:30413"/>
    </ligand>
    <ligandPart>
        <name>Fe</name>
        <dbReference type="ChEBI" id="CHEBI:18248"/>
    </ligandPart>
</feature>
<dbReference type="InterPro" id="IPR002226">
    <property type="entry name" value="Catalase_haem_BS"/>
</dbReference>
<dbReference type="PROSITE" id="PS51402">
    <property type="entry name" value="CATALASE_3"/>
    <property type="match status" value="1"/>
</dbReference>
<evidence type="ECO:0000256" key="7">
    <source>
        <dbReference type="ARBA" id="ARBA00023002"/>
    </source>
</evidence>
<accession>Q8EN31</accession>
<dbReference type="GO" id="GO:0042744">
    <property type="term" value="P:hydrogen peroxide catabolic process"/>
    <property type="evidence" value="ECO:0007669"/>
    <property type="project" value="UniProtKB-UniRule"/>
</dbReference>
<dbReference type="AlphaFoldDB" id="Q8EN31"/>
<feature type="binding site" evidence="13">
    <location>
        <position position="119"/>
    </location>
    <ligand>
        <name>heme</name>
        <dbReference type="ChEBI" id="CHEBI:30413"/>
    </ligand>
</feature>
<dbReference type="SUPFAM" id="SSF52317">
    <property type="entry name" value="Class I glutamine amidotransferase-like"/>
    <property type="match status" value="1"/>
</dbReference>
<dbReference type="EMBL" id="BA000028">
    <property type="protein sequence ID" value="BAC14615.1"/>
    <property type="molecule type" value="Genomic_DNA"/>
</dbReference>
<dbReference type="FunFam" id="2.40.180.10:FF:000003">
    <property type="entry name" value="Catalase"/>
    <property type="match status" value="1"/>
</dbReference>
<dbReference type="eggNOG" id="COG4977">
    <property type="taxonomic scope" value="Bacteria"/>
</dbReference>
<dbReference type="CDD" id="cd03132">
    <property type="entry name" value="GATase1_catalase"/>
    <property type="match status" value="1"/>
</dbReference>
<evidence type="ECO:0000256" key="2">
    <source>
        <dbReference type="ARBA" id="ARBA00010660"/>
    </source>
</evidence>
<dbReference type="Pfam" id="PF06628">
    <property type="entry name" value="Catalase-rel"/>
    <property type="match status" value="1"/>
</dbReference>
<dbReference type="PhylomeDB" id="Q8EN31"/>
<name>Q8EN31_OCEIH</name>
<evidence type="ECO:0000256" key="5">
    <source>
        <dbReference type="ARBA" id="ARBA00022617"/>
    </source>
</evidence>
<evidence type="ECO:0000313" key="19">
    <source>
        <dbReference type="Proteomes" id="UP000000822"/>
    </source>
</evidence>
<reference evidence="18 19" key="1">
    <citation type="journal article" date="2001" name="FEMS Microbiol. Lett.">
        <title>Oceanobacillus iheyensis gen. nov., sp. nov., a deep-sea extremely halotolerant and alkaliphilic species isolated from a depth of 1050 m on the Iheya Ridge.</title>
        <authorList>
            <person name="Lu J."/>
            <person name="Nogi Y."/>
            <person name="Takami H."/>
        </authorList>
    </citation>
    <scope>NUCLEOTIDE SEQUENCE [LARGE SCALE GENOMIC DNA]</scope>
    <source>
        <strain evidence="19">DSM 14371 / CIP 107618 / JCM 11309 / KCTC 3954 / HTE831</strain>
    </source>
</reference>
<organism evidence="18 19">
    <name type="scientific">Oceanobacillus iheyensis (strain DSM 14371 / CIP 107618 / JCM 11309 / KCTC 3954 / HTE831)</name>
    <dbReference type="NCBI Taxonomy" id="221109"/>
    <lineage>
        <taxon>Bacteria</taxon>
        <taxon>Bacillati</taxon>
        <taxon>Bacillota</taxon>
        <taxon>Bacilli</taxon>
        <taxon>Bacillales</taxon>
        <taxon>Bacillaceae</taxon>
        <taxon>Oceanobacillus</taxon>
    </lineage>
</organism>
<comment type="cofactor">
    <cofactor evidence="1 10 12">
        <name>heme</name>
        <dbReference type="ChEBI" id="CHEBI:30413"/>
    </cofactor>
</comment>